<keyword evidence="3" id="KW-1185">Reference proteome</keyword>
<dbReference type="AlphaFoldDB" id="A0A8T0MLL2"/>
<name>A0A8T0MLL2_PANVG</name>
<feature type="region of interest" description="Disordered" evidence="1">
    <location>
        <begin position="28"/>
        <end position="116"/>
    </location>
</feature>
<dbReference type="EMBL" id="CM029054">
    <property type="protein sequence ID" value="KAG2535706.1"/>
    <property type="molecule type" value="Genomic_DNA"/>
</dbReference>
<dbReference type="Proteomes" id="UP000823388">
    <property type="component" value="Chromosome 9N"/>
</dbReference>
<evidence type="ECO:0000313" key="3">
    <source>
        <dbReference type="Proteomes" id="UP000823388"/>
    </source>
</evidence>
<evidence type="ECO:0000256" key="1">
    <source>
        <dbReference type="SAM" id="MobiDB-lite"/>
    </source>
</evidence>
<proteinExistence type="predicted"/>
<organism evidence="2 3">
    <name type="scientific">Panicum virgatum</name>
    <name type="common">Blackwell switchgrass</name>
    <dbReference type="NCBI Taxonomy" id="38727"/>
    <lineage>
        <taxon>Eukaryota</taxon>
        <taxon>Viridiplantae</taxon>
        <taxon>Streptophyta</taxon>
        <taxon>Embryophyta</taxon>
        <taxon>Tracheophyta</taxon>
        <taxon>Spermatophyta</taxon>
        <taxon>Magnoliopsida</taxon>
        <taxon>Liliopsida</taxon>
        <taxon>Poales</taxon>
        <taxon>Poaceae</taxon>
        <taxon>PACMAD clade</taxon>
        <taxon>Panicoideae</taxon>
        <taxon>Panicodae</taxon>
        <taxon>Paniceae</taxon>
        <taxon>Panicinae</taxon>
        <taxon>Panicum</taxon>
        <taxon>Panicum sect. Hiantes</taxon>
    </lineage>
</organism>
<comment type="caution">
    <text evidence="2">The sequence shown here is derived from an EMBL/GenBank/DDBJ whole genome shotgun (WGS) entry which is preliminary data.</text>
</comment>
<reference evidence="2" key="1">
    <citation type="submission" date="2020-05" db="EMBL/GenBank/DDBJ databases">
        <title>WGS assembly of Panicum virgatum.</title>
        <authorList>
            <person name="Lovell J.T."/>
            <person name="Jenkins J."/>
            <person name="Shu S."/>
            <person name="Juenger T.E."/>
            <person name="Schmutz J."/>
        </authorList>
    </citation>
    <scope>NUCLEOTIDE SEQUENCE</scope>
    <source>
        <strain evidence="2">AP13</strain>
    </source>
</reference>
<protein>
    <submittedName>
        <fullName evidence="2">Uncharacterized protein</fullName>
    </submittedName>
</protein>
<gene>
    <name evidence="2" type="ORF">PVAP13_9NG129973</name>
</gene>
<sequence length="211" mass="22222">MRGPRPPCVRGAPIQLELGWRPPRCENDGTAPLAAAPVLNRVSRRRGEGREGTRSGQGRRRQLTAADAWGPLGGAGCKAPRSLHQKAGRFASASSRLSPGWSRAGRRRAQPAASRVFPHAGGGGCCCTGGSGGESEKKGRRESKTASLLLSPSYEVGPGVDAVSNHRWVHGGSRMSVSGKDMESRPRWPACRVRLRREGGAARGGMGSLAV</sequence>
<accession>A0A8T0MLL2</accession>
<evidence type="ECO:0000313" key="2">
    <source>
        <dbReference type="EMBL" id="KAG2535706.1"/>
    </source>
</evidence>